<name>A0AAD4R1W2_9BILA</name>
<evidence type="ECO:0000313" key="9">
    <source>
        <dbReference type="Proteomes" id="UP001201812"/>
    </source>
</evidence>
<dbReference type="GO" id="GO:0070979">
    <property type="term" value="P:protein K11-linked ubiquitination"/>
    <property type="evidence" value="ECO:0007669"/>
    <property type="project" value="TreeGrafter"/>
</dbReference>
<dbReference type="Proteomes" id="UP001201812">
    <property type="component" value="Unassembled WGS sequence"/>
</dbReference>
<dbReference type="EMBL" id="JAKKPZ010000072">
    <property type="protein sequence ID" value="KAI1704104.1"/>
    <property type="molecule type" value="Genomic_DNA"/>
</dbReference>
<dbReference type="InterPro" id="IPR026000">
    <property type="entry name" value="Apc5_dom"/>
</dbReference>
<dbReference type="GO" id="GO:0005680">
    <property type="term" value="C:anaphase-promoting complex"/>
    <property type="evidence" value="ECO:0007669"/>
    <property type="project" value="InterPro"/>
</dbReference>
<dbReference type="PANTHER" id="PTHR12830:SF9">
    <property type="entry name" value="ANAPHASE-PROMOTING COMPLEX SUBUNIT 5"/>
    <property type="match status" value="1"/>
</dbReference>
<evidence type="ECO:0000256" key="6">
    <source>
        <dbReference type="ARBA" id="ARBA00023306"/>
    </source>
</evidence>
<comment type="caution">
    <text evidence="8">The sequence shown here is derived from an EMBL/GenBank/DDBJ whole genome shotgun (WGS) entry which is preliminary data.</text>
</comment>
<gene>
    <name evidence="8" type="ORF">DdX_14467</name>
</gene>
<comment type="similarity">
    <text evidence="1">Belongs to the APC5 family.</text>
</comment>
<dbReference type="GO" id="GO:0031145">
    <property type="term" value="P:anaphase-promoting complex-dependent catabolic process"/>
    <property type="evidence" value="ECO:0007669"/>
    <property type="project" value="TreeGrafter"/>
</dbReference>
<keyword evidence="9" id="KW-1185">Reference proteome</keyword>
<dbReference type="GO" id="GO:0051301">
    <property type="term" value="P:cell division"/>
    <property type="evidence" value="ECO:0007669"/>
    <property type="project" value="UniProtKB-KW"/>
</dbReference>
<evidence type="ECO:0000313" key="8">
    <source>
        <dbReference type="EMBL" id="KAI1704104.1"/>
    </source>
</evidence>
<evidence type="ECO:0000256" key="5">
    <source>
        <dbReference type="ARBA" id="ARBA00022786"/>
    </source>
</evidence>
<dbReference type="GO" id="GO:0045842">
    <property type="term" value="P:positive regulation of mitotic metaphase/anaphase transition"/>
    <property type="evidence" value="ECO:0007669"/>
    <property type="project" value="TreeGrafter"/>
</dbReference>
<protein>
    <recommendedName>
        <fullName evidence="2">Anaphase-promoting complex subunit 5</fullName>
    </recommendedName>
</protein>
<dbReference type="Pfam" id="PF12862">
    <property type="entry name" value="ANAPC5"/>
    <property type="match status" value="1"/>
</dbReference>
<reference evidence="8" key="1">
    <citation type="submission" date="2022-01" db="EMBL/GenBank/DDBJ databases">
        <title>Genome Sequence Resource for Two Populations of Ditylenchus destructor, the Migratory Endoparasitic Phytonematode.</title>
        <authorList>
            <person name="Zhang H."/>
            <person name="Lin R."/>
            <person name="Xie B."/>
        </authorList>
    </citation>
    <scope>NUCLEOTIDE SEQUENCE</scope>
    <source>
        <strain evidence="8">BazhouSP</strain>
    </source>
</reference>
<sequence>MSKNSPSEKTTFLSTSMCYVFKMELVKNLGDDHALKNLHDSIAYAREGNVDEAYASAALYFDEAIVQQGADNGPSSSNDIGEGTNQKTRIVRYGLIFKARLARTFGHFNQAHFLLAEAIQQAQGANDFLSLRLALLEQANLEICSSRGAMLGRYVRDEGAPVTDSREKGILMVDGQIVGAMPSDELTPAEERAFADKNADVNEKIFTEQLIGCARYMKALDLAIRCRNSERAIHYLKSCLSIDLGVDRASHAKVIQDAARAAISTIQLSENMTCAGGFILPDMFDITPASQEESEANVIIAVNSTYALALDGKFEKAIKTLGLIKKKYPEKANPLVAYHWQVAEACIDFDYRMFFGEDTDLEILECYSPTEADFRRAILIASRGDFKRAVDVLNNRLSILQKGIDAILNIRCVMILGMVHCEGNAMRTGIKTLQDVLLTSIMQSLSNFVCMIKRRLAHFYIKEGKNLDEAKELLDSCAMELDKSDSPRLERGMYYVTRFEWAKKCAISLASDENEKKIAAQTDTSNYLNKALKTFHGHYPQLERCVLKAGAELPEEIGDEKAREMCSKLYREKFNNDQFCLNLSLL</sequence>
<evidence type="ECO:0000256" key="2">
    <source>
        <dbReference type="ARBA" id="ARBA00016066"/>
    </source>
</evidence>
<accession>A0AAD4R1W2</accession>
<evidence type="ECO:0000256" key="4">
    <source>
        <dbReference type="ARBA" id="ARBA00022776"/>
    </source>
</evidence>
<keyword evidence="6" id="KW-0131">Cell cycle</keyword>
<evidence type="ECO:0000256" key="1">
    <source>
        <dbReference type="ARBA" id="ARBA00007450"/>
    </source>
</evidence>
<evidence type="ECO:0000256" key="3">
    <source>
        <dbReference type="ARBA" id="ARBA00022618"/>
    </source>
</evidence>
<evidence type="ECO:0000259" key="7">
    <source>
        <dbReference type="Pfam" id="PF12862"/>
    </source>
</evidence>
<dbReference type="AlphaFoldDB" id="A0AAD4R1W2"/>
<feature type="domain" description="Anaphase-promoting complex subunit 5" evidence="7">
    <location>
        <begin position="59"/>
        <end position="136"/>
    </location>
</feature>
<dbReference type="PANTHER" id="PTHR12830">
    <property type="entry name" value="ANAPHASE-PROMOTING COMPLEX SUBUNIT 5"/>
    <property type="match status" value="1"/>
</dbReference>
<keyword evidence="5" id="KW-0833">Ubl conjugation pathway</keyword>
<proteinExistence type="inferred from homology"/>
<keyword evidence="3" id="KW-0132">Cell division</keyword>
<dbReference type="InterPro" id="IPR037679">
    <property type="entry name" value="Apc5"/>
</dbReference>
<organism evidence="8 9">
    <name type="scientific">Ditylenchus destructor</name>
    <dbReference type="NCBI Taxonomy" id="166010"/>
    <lineage>
        <taxon>Eukaryota</taxon>
        <taxon>Metazoa</taxon>
        <taxon>Ecdysozoa</taxon>
        <taxon>Nematoda</taxon>
        <taxon>Chromadorea</taxon>
        <taxon>Rhabditida</taxon>
        <taxon>Tylenchina</taxon>
        <taxon>Tylenchomorpha</taxon>
        <taxon>Sphaerularioidea</taxon>
        <taxon>Anguinidae</taxon>
        <taxon>Anguininae</taxon>
        <taxon>Ditylenchus</taxon>
    </lineage>
</organism>
<keyword evidence="4" id="KW-0498">Mitosis</keyword>